<dbReference type="Gene3D" id="2.60.120.650">
    <property type="entry name" value="Cupin"/>
    <property type="match status" value="1"/>
</dbReference>
<evidence type="ECO:0000256" key="5">
    <source>
        <dbReference type="ARBA" id="ARBA00022964"/>
    </source>
</evidence>
<evidence type="ECO:0000256" key="13">
    <source>
        <dbReference type="ARBA" id="ARBA00049800"/>
    </source>
</evidence>
<evidence type="ECO:0000256" key="7">
    <source>
        <dbReference type="ARBA" id="ARBA00023004"/>
    </source>
</evidence>
<dbReference type="GO" id="GO:0005634">
    <property type="term" value="C:nucleus"/>
    <property type="evidence" value="ECO:0007669"/>
    <property type="project" value="UniProtKB-SubCell"/>
</dbReference>
<dbReference type="GeneID" id="113205536"/>
<dbReference type="PROSITE" id="PS51184">
    <property type="entry name" value="JMJC"/>
    <property type="match status" value="1"/>
</dbReference>
<keyword evidence="16" id="KW-1185">Reference proteome</keyword>
<evidence type="ECO:0000256" key="12">
    <source>
        <dbReference type="ARBA" id="ARBA00023306"/>
    </source>
</evidence>
<keyword evidence="12" id="KW-0131">Cell cycle</keyword>
<dbReference type="Pfam" id="PF13621">
    <property type="entry name" value="Cupin_8"/>
    <property type="match status" value="1"/>
</dbReference>
<evidence type="ECO:0000259" key="15">
    <source>
        <dbReference type="PROSITE" id="PS51184"/>
    </source>
</evidence>
<sequence>MLRLVRASFPQPTTNFFGLEAMADDSVDHDAVAERLEASVLESPKCKRDFHSSQSSQFKTAEGETAPKKPSFGDRTSLVLPKLWKLLPDNVCNTFPQLDIVPKPILKLMRDAVCIIPQLKESTSSSEEKKLRLEAEQALTSIQAVLDHTWEQLNTGHWRDVPIVHRHVFSIASLIKILCLLYSQAGDEETLLRLALKAADMGLLLGAPLPSPNECLDLTIAASLLSTTLAQVVEQSGSSEQDPILLEDRSTQFILKGLSGSPIKELDCPSIERFCTDHFLPKLPVKIKGCMMHWPASKRWNDIGYLQRVAGARTVPIELGSHYAHTDYSQKLMTIADFIEQHVVGGKLGYLAQHQLFEQVPELRADICEPEYCCLSDDSIQVEEPANEGTDINAWFGPAGTVSPLHYDPKHNLLAQVVGTKRILLFPPEISPSLYPHSDRLLSNTARVDPEKPDYDQFPLFKNIAPPIECRLEAGEMLYIPPRFWHHVRALSTSFSVSFWWK</sequence>
<evidence type="ECO:0000256" key="14">
    <source>
        <dbReference type="SAM" id="MobiDB-lite"/>
    </source>
</evidence>
<feature type="domain" description="JmjC" evidence="15">
    <location>
        <begin position="349"/>
        <end position="502"/>
    </location>
</feature>
<feature type="region of interest" description="Disordered" evidence="14">
    <location>
        <begin position="47"/>
        <end position="73"/>
    </location>
</feature>
<organism evidence="16 17">
    <name type="scientific">Frankliniella occidentalis</name>
    <name type="common">Western flower thrips</name>
    <name type="synonym">Euthrips occidentalis</name>
    <dbReference type="NCBI Taxonomy" id="133901"/>
    <lineage>
        <taxon>Eukaryota</taxon>
        <taxon>Metazoa</taxon>
        <taxon>Ecdysozoa</taxon>
        <taxon>Arthropoda</taxon>
        <taxon>Hexapoda</taxon>
        <taxon>Insecta</taxon>
        <taxon>Pterygota</taxon>
        <taxon>Neoptera</taxon>
        <taxon>Paraneoptera</taxon>
        <taxon>Thysanoptera</taxon>
        <taxon>Terebrantia</taxon>
        <taxon>Thripoidea</taxon>
        <taxon>Thripidae</taxon>
        <taxon>Frankliniella</taxon>
    </lineage>
</organism>
<comment type="subcellular location">
    <subcellularLocation>
        <location evidence="2">Nucleus</location>
    </subcellularLocation>
</comment>
<keyword evidence="9" id="KW-0090">Biological rhythms</keyword>
<dbReference type="GO" id="GO:0048511">
    <property type="term" value="P:rhythmic process"/>
    <property type="evidence" value="ECO:0007669"/>
    <property type="project" value="UniProtKB-KW"/>
</dbReference>
<keyword evidence="10" id="KW-0804">Transcription</keyword>
<keyword evidence="4" id="KW-0156">Chromatin regulator</keyword>
<evidence type="ECO:0000256" key="9">
    <source>
        <dbReference type="ARBA" id="ARBA00023108"/>
    </source>
</evidence>
<dbReference type="KEGG" id="foc:113205536"/>
<dbReference type="Proteomes" id="UP000504606">
    <property type="component" value="Unplaced"/>
</dbReference>
<dbReference type="SUPFAM" id="SSF51197">
    <property type="entry name" value="Clavaminate synthase-like"/>
    <property type="match status" value="1"/>
</dbReference>
<accession>A0A6J1SED2</accession>
<evidence type="ECO:0000256" key="3">
    <source>
        <dbReference type="ARBA" id="ARBA00022723"/>
    </source>
</evidence>
<comment type="cofactor">
    <cofactor evidence="1">
        <name>Fe(2+)</name>
        <dbReference type="ChEBI" id="CHEBI:29033"/>
    </cofactor>
</comment>
<dbReference type="PANTHER" id="PTHR12461">
    <property type="entry name" value="HYPOXIA-INDUCIBLE FACTOR 1 ALPHA INHIBITOR-RELATED"/>
    <property type="match status" value="1"/>
</dbReference>
<name>A0A6J1SED2_FRAOC</name>
<keyword evidence="7" id="KW-0408">Iron</keyword>
<keyword evidence="6" id="KW-0560">Oxidoreductase</keyword>
<keyword evidence="5" id="KW-0223">Dioxygenase</keyword>
<evidence type="ECO:0000256" key="8">
    <source>
        <dbReference type="ARBA" id="ARBA00023015"/>
    </source>
</evidence>
<reference evidence="17" key="1">
    <citation type="submission" date="2025-08" db="UniProtKB">
        <authorList>
            <consortium name="RefSeq"/>
        </authorList>
    </citation>
    <scope>IDENTIFICATION</scope>
    <source>
        <tissue evidence="17">Whole organism</tissue>
    </source>
</reference>
<dbReference type="InterPro" id="IPR056520">
    <property type="entry name" value="ARM_KDM8_N"/>
</dbReference>
<evidence type="ECO:0000313" key="16">
    <source>
        <dbReference type="Proteomes" id="UP000504606"/>
    </source>
</evidence>
<dbReference type="GO" id="GO:0051864">
    <property type="term" value="F:histone H3K36 demethylase activity"/>
    <property type="evidence" value="ECO:0007669"/>
    <property type="project" value="TreeGrafter"/>
</dbReference>
<dbReference type="InterPro" id="IPR041667">
    <property type="entry name" value="Cupin_8"/>
</dbReference>
<evidence type="ECO:0000313" key="17">
    <source>
        <dbReference type="RefSeq" id="XP_026276986.1"/>
    </source>
</evidence>
<protein>
    <recommendedName>
        <fullName evidence="13">JmjC domain-containing protein 5</fullName>
    </recommendedName>
</protein>
<dbReference type="InterPro" id="IPR003347">
    <property type="entry name" value="JmjC_dom"/>
</dbReference>
<evidence type="ECO:0000256" key="6">
    <source>
        <dbReference type="ARBA" id="ARBA00023002"/>
    </source>
</evidence>
<keyword evidence="8" id="KW-0805">Transcription regulation</keyword>
<proteinExistence type="predicted"/>
<dbReference type="CTD" id="38097"/>
<evidence type="ECO:0000256" key="2">
    <source>
        <dbReference type="ARBA" id="ARBA00004123"/>
    </source>
</evidence>
<evidence type="ECO:0000256" key="4">
    <source>
        <dbReference type="ARBA" id="ARBA00022853"/>
    </source>
</evidence>
<dbReference type="AlphaFoldDB" id="A0A6J1SED2"/>
<dbReference type="RefSeq" id="XP_026276986.1">
    <property type="nucleotide sequence ID" value="XM_026421201.2"/>
</dbReference>
<dbReference type="SMART" id="SM00558">
    <property type="entry name" value="JmjC"/>
    <property type="match status" value="1"/>
</dbReference>
<dbReference type="OrthoDB" id="47172at2759"/>
<dbReference type="GO" id="GO:0046872">
    <property type="term" value="F:metal ion binding"/>
    <property type="evidence" value="ECO:0007669"/>
    <property type="project" value="UniProtKB-KW"/>
</dbReference>
<evidence type="ECO:0000256" key="1">
    <source>
        <dbReference type="ARBA" id="ARBA00001954"/>
    </source>
</evidence>
<dbReference type="Pfam" id="PF24472">
    <property type="entry name" value="ARM_KDM8_N"/>
    <property type="match status" value="1"/>
</dbReference>
<evidence type="ECO:0000256" key="10">
    <source>
        <dbReference type="ARBA" id="ARBA00023163"/>
    </source>
</evidence>
<keyword evidence="11" id="KW-0539">Nucleus</keyword>
<gene>
    <name evidence="17" type="primary">LOC113205536</name>
</gene>
<keyword evidence="3" id="KW-0479">Metal-binding</keyword>
<dbReference type="PANTHER" id="PTHR12461:SF106">
    <property type="entry name" value="BIFUNCTIONAL PEPTIDASE AND ARGINYL-HYDROXYLASE JMJD5"/>
    <property type="match status" value="1"/>
</dbReference>
<evidence type="ECO:0000256" key="11">
    <source>
        <dbReference type="ARBA" id="ARBA00023242"/>
    </source>
</evidence>